<evidence type="ECO:0000313" key="20">
    <source>
        <dbReference type="Proteomes" id="UP000064525"/>
    </source>
</evidence>
<dbReference type="InterPro" id="IPR020561">
    <property type="entry name" value="PRibGlycinamid_synth_ATP-grasp"/>
</dbReference>
<dbReference type="GO" id="GO:0005524">
    <property type="term" value="F:ATP binding"/>
    <property type="evidence" value="ECO:0007669"/>
    <property type="project" value="UniProtKB-UniRule"/>
</dbReference>
<dbReference type="NCBIfam" id="TIGR00877">
    <property type="entry name" value="purD"/>
    <property type="match status" value="1"/>
</dbReference>
<keyword evidence="5 14" id="KW-0436">Ligase</keyword>
<dbReference type="PATRIC" id="fig|76936.10.peg.1544"/>
<dbReference type="OrthoDB" id="9807240at2"/>
<keyword evidence="10" id="KW-0464">Manganese</keyword>
<dbReference type="Proteomes" id="UP000064525">
    <property type="component" value="Chromosome I"/>
</dbReference>
<protein>
    <recommendedName>
        <fullName evidence="4 14">Phosphoribosylamine--glycine ligase</fullName>
        <ecNumber evidence="4 14">6.3.4.13</ecNumber>
    </recommendedName>
    <alternativeName>
        <fullName evidence="14">GARS</fullName>
    </alternativeName>
    <alternativeName>
        <fullName evidence="12 14">Glycinamide ribonucleotide synthetase</fullName>
    </alternativeName>
    <alternativeName>
        <fullName evidence="13 14">Phosphoribosylglycinamide synthetase</fullName>
    </alternativeName>
</protein>
<reference evidence="18 19" key="1">
    <citation type="journal article" date="2014" name="Genome Announc.">
        <title>Draft genome sequences of eight enterohepatic helicobacter species isolated from both laboratory and wild rodents.</title>
        <authorList>
            <person name="Sheh A."/>
            <person name="Shen Z."/>
            <person name="Fox J.G."/>
        </authorList>
    </citation>
    <scope>NUCLEOTIDE SEQUENCE [LARGE SCALE GENOMIC DNA]</scope>
    <source>
        <strain evidence="18 19">MIT 98-6810</strain>
    </source>
</reference>
<evidence type="ECO:0000256" key="12">
    <source>
        <dbReference type="ARBA" id="ARBA00042242"/>
    </source>
</evidence>
<evidence type="ECO:0000256" key="6">
    <source>
        <dbReference type="ARBA" id="ARBA00022723"/>
    </source>
</evidence>
<dbReference type="KEGG" id="hty:BN2458_PEG1582"/>
<dbReference type="Gene3D" id="3.30.1490.20">
    <property type="entry name" value="ATP-grasp fold, A domain"/>
    <property type="match status" value="1"/>
</dbReference>
<evidence type="ECO:0000256" key="14">
    <source>
        <dbReference type="HAMAP-Rule" id="MF_00138"/>
    </source>
</evidence>
<dbReference type="PANTHER" id="PTHR43472">
    <property type="entry name" value="PHOSPHORIBOSYLAMINE--GLYCINE LIGASE"/>
    <property type="match status" value="1"/>
</dbReference>
<dbReference type="SUPFAM" id="SSF51246">
    <property type="entry name" value="Rudiment single hybrid motif"/>
    <property type="match status" value="1"/>
</dbReference>
<dbReference type="SMART" id="SM01210">
    <property type="entry name" value="GARS_C"/>
    <property type="match status" value="1"/>
</dbReference>
<dbReference type="PANTHER" id="PTHR43472:SF1">
    <property type="entry name" value="PHOSPHORIBOSYLAMINE--GLYCINE LIGASE, CHLOROPLASTIC"/>
    <property type="match status" value="1"/>
</dbReference>
<dbReference type="Gene3D" id="3.30.470.20">
    <property type="entry name" value="ATP-grasp fold, B domain"/>
    <property type="match status" value="1"/>
</dbReference>
<organism evidence="17 20">
    <name type="scientific">Helicobacter typhlonius</name>
    <dbReference type="NCBI Taxonomy" id="76936"/>
    <lineage>
        <taxon>Bacteria</taxon>
        <taxon>Pseudomonadati</taxon>
        <taxon>Campylobacterota</taxon>
        <taxon>Epsilonproteobacteria</taxon>
        <taxon>Campylobacterales</taxon>
        <taxon>Helicobacteraceae</taxon>
        <taxon>Helicobacter</taxon>
    </lineage>
</organism>
<dbReference type="SUPFAM" id="SSF56059">
    <property type="entry name" value="Glutathione synthetase ATP-binding domain-like"/>
    <property type="match status" value="1"/>
</dbReference>
<evidence type="ECO:0000256" key="5">
    <source>
        <dbReference type="ARBA" id="ARBA00022598"/>
    </source>
</evidence>
<evidence type="ECO:0000256" key="11">
    <source>
        <dbReference type="ARBA" id="ARBA00038345"/>
    </source>
</evidence>
<dbReference type="SMART" id="SM01209">
    <property type="entry name" value="GARS_A"/>
    <property type="match status" value="1"/>
</dbReference>
<evidence type="ECO:0000256" key="2">
    <source>
        <dbReference type="ARBA" id="ARBA00001946"/>
    </source>
</evidence>
<feature type="domain" description="ATP-grasp" evidence="16">
    <location>
        <begin position="107"/>
        <end position="317"/>
    </location>
</feature>
<keyword evidence="7 15" id="KW-0547">Nucleotide-binding</keyword>
<comment type="cofactor">
    <cofactor evidence="2">
        <name>Mg(2+)</name>
        <dbReference type="ChEBI" id="CHEBI:18420"/>
    </cofactor>
</comment>
<dbReference type="GO" id="GO:0009113">
    <property type="term" value="P:purine nucleobase biosynthetic process"/>
    <property type="evidence" value="ECO:0007669"/>
    <property type="project" value="InterPro"/>
</dbReference>
<keyword evidence="8 14" id="KW-0658">Purine biosynthesis</keyword>
<proteinExistence type="inferred from homology"/>
<evidence type="ECO:0000256" key="10">
    <source>
        <dbReference type="ARBA" id="ARBA00023211"/>
    </source>
</evidence>
<evidence type="ECO:0000256" key="8">
    <source>
        <dbReference type="ARBA" id="ARBA00022755"/>
    </source>
</evidence>
<keyword evidence="9 15" id="KW-0067">ATP-binding</keyword>
<dbReference type="InterPro" id="IPR013815">
    <property type="entry name" value="ATP_grasp_subdomain_1"/>
</dbReference>
<dbReference type="InterPro" id="IPR020562">
    <property type="entry name" value="PRibGlycinamide_synth_N"/>
</dbReference>
<dbReference type="InterPro" id="IPR037123">
    <property type="entry name" value="PRibGlycinamide_synth_C_sf"/>
</dbReference>
<dbReference type="EC" id="6.3.4.13" evidence="4 14"/>
<dbReference type="EMBL" id="LN907858">
    <property type="protein sequence ID" value="CUU40465.1"/>
    <property type="molecule type" value="Genomic_DNA"/>
</dbReference>
<evidence type="ECO:0000256" key="15">
    <source>
        <dbReference type="PROSITE-ProRule" id="PRU00409"/>
    </source>
</evidence>
<dbReference type="InterPro" id="IPR020560">
    <property type="entry name" value="PRibGlycinamide_synth_C-dom"/>
</dbReference>
<dbReference type="InterPro" id="IPR000115">
    <property type="entry name" value="PRibGlycinamide_synth"/>
</dbReference>
<keyword evidence="19" id="KW-1185">Reference proteome</keyword>
<dbReference type="Pfam" id="PF02844">
    <property type="entry name" value="GARS_N"/>
    <property type="match status" value="1"/>
</dbReference>
<dbReference type="AlphaFoldDB" id="A0A099UFN0"/>
<keyword evidence="6" id="KW-0479">Metal-binding</keyword>
<dbReference type="GO" id="GO:0006189">
    <property type="term" value="P:'de novo' IMP biosynthetic process"/>
    <property type="evidence" value="ECO:0007669"/>
    <property type="project" value="UniProtKB-UniRule"/>
</dbReference>
<reference evidence="20" key="3">
    <citation type="submission" date="2015-11" db="EMBL/GenBank/DDBJ databases">
        <authorList>
            <person name="Anvar S.Y."/>
        </authorList>
    </citation>
    <scope>NUCLEOTIDE SEQUENCE [LARGE SCALE GENOMIC DNA]</scope>
</reference>
<dbReference type="InterPro" id="IPR011054">
    <property type="entry name" value="Rudment_hybrid_motif"/>
</dbReference>
<evidence type="ECO:0000313" key="17">
    <source>
        <dbReference type="EMBL" id="CUU40465.1"/>
    </source>
</evidence>
<dbReference type="Gene3D" id="3.90.600.10">
    <property type="entry name" value="Phosphoribosylglycinamide synthetase, C-terminal domain"/>
    <property type="match status" value="1"/>
</dbReference>
<dbReference type="STRING" id="76936.BN2458_PEG1582"/>
<comment type="similarity">
    <text evidence="11 14">Belongs to the GARS family.</text>
</comment>
<evidence type="ECO:0000256" key="7">
    <source>
        <dbReference type="ARBA" id="ARBA00022741"/>
    </source>
</evidence>
<evidence type="ECO:0000313" key="19">
    <source>
        <dbReference type="Proteomes" id="UP000029925"/>
    </source>
</evidence>
<accession>A0A099UFN0</accession>
<comment type="pathway">
    <text evidence="3 14">Purine metabolism; IMP biosynthesis via de novo pathway; N(1)-(5-phospho-D-ribosyl)glycinamide from 5-phospho-alpha-D-ribose 1-diphosphate: step 2/2.</text>
</comment>
<evidence type="ECO:0000256" key="13">
    <source>
        <dbReference type="ARBA" id="ARBA00042864"/>
    </source>
</evidence>
<evidence type="ECO:0000256" key="4">
    <source>
        <dbReference type="ARBA" id="ARBA00013255"/>
    </source>
</evidence>
<dbReference type="EMBL" id="JRPF02000002">
    <property type="protein sequence ID" value="TLD79137.1"/>
    <property type="molecule type" value="Genomic_DNA"/>
</dbReference>
<dbReference type="Pfam" id="PF02843">
    <property type="entry name" value="GARS_C"/>
    <property type="match status" value="1"/>
</dbReference>
<evidence type="ECO:0000256" key="9">
    <source>
        <dbReference type="ARBA" id="ARBA00022840"/>
    </source>
</evidence>
<gene>
    <name evidence="14 18" type="primary">purD</name>
    <name evidence="17" type="ORF">BN2458_PEG1582</name>
    <name evidence="18" type="ORF">LS75_002225</name>
</gene>
<dbReference type="HAMAP" id="MF_00138">
    <property type="entry name" value="GARS"/>
    <property type="match status" value="1"/>
</dbReference>
<evidence type="ECO:0000256" key="1">
    <source>
        <dbReference type="ARBA" id="ARBA00001936"/>
    </source>
</evidence>
<comment type="catalytic activity">
    <reaction evidence="14">
        <text>5-phospho-beta-D-ribosylamine + glycine + ATP = N(1)-(5-phospho-beta-D-ribosyl)glycinamide + ADP + phosphate + H(+)</text>
        <dbReference type="Rhea" id="RHEA:17453"/>
        <dbReference type="ChEBI" id="CHEBI:15378"/>
        <dbReference type="ChEBI" id="CHEBI:30616"/>
        <dbReference type="ChEBI" id="CHEBI:43474"/>
        <dbReference type="ChEBI" id="CHEBI:57305"/>
        <dbReference type="ChEBI" id="CHEBI:58681"/>
        <dbReference type="ChEBI" id="CHEBI:143788"/>
        <dbReference type="ChEBI" id="CHEBI:456216"/>
        <dbReference type="EC" id="6.3.4.13"/>
    </reaction>
</comment>
<dbReference type="SUPFAM" id="SSF52440">
    <property type="entry name" value="PreATP-grasp domain"/>
    <property type="match status" value="1"/>
</dbReference>
<name>A0A099UFN0_9HELI</name>
<evidence type="ECO:0000313" key="18">
    <source>
        <dbReference type="EMBL" id="TLD79137.1"/>
    </source>
</evidence>
<dbReference type="InterPro" id="IPR016185">
    <property type="entry name" value="PreATP-grasp_dom_sf"/>
</dbReference>
<comment type="cofactor">
    <cofactor evidence="1">
        <name>Mn(2+)</name>
        <dbReference type="ChEBI" id="CHEBI:29035"/>
    </cofactor>
</comment>
<reference evidence="17" key="2">
    <citation type="submission" date="2015-11" db="EMBL/GenBank/DDBJ databases">
        <authorList>
            <person name="Zhang Y."/>
            <person name="Guo Z."/>
        </authorList>
    </citation>
    <scope>NUCLEOTIDE SEQUENCE</scope>
    <source>
        <strain evidence="17">1</strain>
    </source>
</reference>
<dbReference type="PROSITE" id="PS00184">
    <property type="entry name" value="GARS"/>
    <property type="match status" value="1"/>
</dbReference>
<dbReference type="InterPro" id="IPR020559">
    <property type="entry name" value="PRibGlycinamide_synth_CS"/>
</dbReference>
<dbReference type="RefSeq" id="WP_034343253.1">
    <property type="nucleotide sequence ID" value="NZ_CAOMJD010000013.1"/>
</dbReference>
<dbReference type="Proteomes" id="UP000029925">
    <property type="component" value="Unassembled WGS sequence"/>
</dbReference>
<sequence length="428" mass="46659">MQERILIIGNGGREYAIGLALKQDSRIESLYFAPGNGATHNLGQNLPYKTTQDILESITKYNITLVVVGPEAPLGEGLSDDLRAHNVRVFAPSKAAAALELSKAYMKDFVSKAEIPTARYIQSSDFDYICAFIDTLTPPIVVKADGLCGGKGVIIAQSYEEARQSVKDMLSGTAFGEAGKCVVVEEFLDGYELSVFALCDGKDFVMLPACQDHKRLLSGDKGPNTGGMGAYTPTPLCDENLMDKIKQRIIAPTLDSMRKNGTPFEGVLFGGIMVVEKNGELEPYLLEFNVRFGDPECEVLMPMLQTSLLDIILHCIEGRVGQLHCELKHQYAVAVVASSKDYPYTSSASVPIKIQNFDEHLGHIVYAGVSVDSQGQLIANGGRVLLAVGLASSLKQARDNAYKILKNVFFEGMHFRDDIAYRALKNAD</sequence>
<dbReference type="Pfam" id="PF01071">
    <property type="entry name" value="GARS_A"/>
    <property type="match status" value="1"/>
</dbReference>
<dbReference type="PROSITE" id="PS50975">
    <property type="entry name" value="ATP_GRASP"/>
    <property type="match status" value="1"/>
</dbReference>
<dbReference type="GeneID" id="78151747"/>
<dbReference type="Gene3D" id="3.40.50.20">
    <property type="match status" value="1"/>
</dbReference>
<dbReference type="GO" id="GO:0004637">
    <property type="term" value="F:phosphoribosylamine-glycine ligase activity"/>
    <property type="evidence" value="ECO:0007669"/>
    <property type="project" value="UniProtKB-UniRule"/>
</dbReference>
<dbReference type="FunFam" id="3.30.470.20:FF:000018">
    <property type="entry name" value="Trifunctional purine biosynthetic protein adenosine-3"/>
    <property type="match status" value="1"/>
</dbReference>
<dbReference type="InterPro" id="IPR011761">
    <property type="entry name" value="ATP-grasp"/>
</dbReference>
<dbReference type="UniPathway" id="UPA00074">
    <property type="reaction ID" value="UER00125"/>
</dbReference>
<dbReference type="GO" id="GO:0046872">
    <property type="term" value="F:metal ion binding"/>
    <property type="evidence" value="ECO:0007669"/>
    <property type="project" value="UniProtKB-KW"/>
</dbReference>
<evidence type="ECO:0000256" key="3">
    <source>
        <dbReference type="ARBA" id="ARBA00005174"/>
    </source>
</evidence>
<evidence type="ECO:0000259" key="16">
    <source>
        <dbReference type="PROSITE" id="PS50975"/>
    </source>
</evidence>